<accession>G8GDL5</accession>
<sequence length="107" mass="12442">MNYLNPTRWRCNMSGVWCDVLLVRFSNGMDNQIISFFYPVPFSSMGLTVKRVLDIEEKLNAMPYMARPHVLGCELLNEMMIDENLVETIITREQMKTILSQGEPHVE</sequence>
<organism evidence="2 3">
    <name type="scientific">Salmonella typhimurium phage PhiSH19</name>
    <dbReference type="NCBI Taxonomy" id="1108865"/>
    <lineage>
        <taxon>Viruses</taxon>
        <taxon>Duplodnaviria</taxon>
        <taxon>Heunggongvirae</taxon>
        <taxon>Uroviricota</taxon>
        <taxon>Caudoviricetes</taxon>
        <taxon>Pantevenvirales</taxon>
        <taxon>Ackermannviridae</taxon>
        <taxon>Cvivirinae</taxon>
        <taxon>Kuttervirus</taxon>
        <taxon>Kuttervirus SH19</taxon>
    </lineage>
</organism>
<dbReference type="GeneID" id="14014165"/>
<dbReference type="KEGG" id="vg:14014165"/>
<keyword evidence="3" id="KW-1185">Reference proteome</keyword>
<feature type="domain" description="DUF7425" evidence="1">
    <location>
        <begin position="13"/>
        <end position="103"/>
    </location>
</feature>
<evidence type="ECO:0000313" key="3">
    <source>
        <dbReference type="Proteomes" id="UP000005889"/>
    </source>
</evidence>
<evidence type="ECO:0000313" key="2">
    <source>
        <dbReference type="EMBL" id="AER70221.1"/>
    </source>
</evidence>
<dbReference type="EMBL" id="JN126049">
    <property type="protein sequence ID" value="AER70221.1"/>
    <property type="molecule type" value="Genomic_DNA"/>
</dbReference>
<dbReference type="RefSeq" id="YP_007008069.1">
    <property type="nucleotide sequence ID" value="NC_019530.1"/>
</dbReference>
<evidence type="ECO:0000259" key="1">
    <source>
        <dbReference type="Pfam" id="PF24200"/>
    </source>
</evidence>
<name>G8GDL5_9CAUD</name>
<proteinExistence type="predicted"/>
<dbReference type="Pfam" id="PF24200">
    <property type="entry name" value="DUF7425"/>
    <property type="match status" value="1"/>
</dbReference>
<protein>
    <recommendedName>
        <fullName evidence="1">DUF7425 domain-containing protein</fullName>
    </recommendedName>
</protein>
<reference evidence="2 3" key="1">
    <citation type="journal article" date="2011" name="Virol. J.">
        <title>Salmonella Typhimurium-specific bacteriophage PhiSH19 and the origins of species specificity in the Vi01-like phage family.</title>
        <authorList>
            <person name="Hooton S.P."/>
            <person name="Timms A.R."/>
            <person name="Rowsell J."/>
            <person name="Wilson R."/>
            <person name="Connerton I.F."/>
        </authorList>
    </citation>
    <scope>NUCLEOTIDE SEQUENCE [LARGE SCALE GENOMIC DNA]</scope>
</reference>
<dbReference type="Proteomes" id="UP000005889">
    <property type="component" value="Segment"/>
</dbReference>
<dbReference type="InterPro" id="IPR055848">
    <property type="entry name" value="DUF7425"/>
</dbReference>